<dbReference type="EMBL" id="JAGFNK010000124">
    <property type="protein sequence ID" value="KAI9507459.1"/>
    <property type="molecule type" value="Genomic_DNA"/>
</dbReference>
<dbReference type="Proteomes" id="UP001207468">
    <property type="component" value="Unassembled WGS sequence"/>
</dbReference>
<sequence>MVCMTSQWEWRIRYIFCIQRRLTQGCACPVHDPVLPSSKPLPLPAAGKLDLRCHCDKQFCKDHIHLPGRPSTSRRPLSSAKRMRRHRFSSPKRRAFVACNKPSLDAYFDDSARKQSRASALCRRSKFAYCASHRDASQTRVSGA</sequence>
<evidence type="ECO:0000313" key="2">
    <source>
        <dbReference type="Proteomes" id="UP001207468"/>
    </source>
</evidence>
<comment type="caution">
    <text evidence="1">The sequence shown here is derived from an EMBL/GenBank/DDBJ whole genome shotgun (WGS) entry which is preliminary data.</text>
</comment>
<gene>
    <name evidence="1" type="ORF">F5148DRAFT_110228</name>
</gene>
<organism evidence="1 2">
    <name type="scientific">Russula earlei</name>
    <dbReference type="NCBI Taxonomy" id="71964"/>
    <lineage>
        <taxon>Eukaryota</taxon>
        <taxon>Fungi</taxon>
        <taxon>Dikarya</taxon>
        <taxon>Basidiomycota</taxon>
        <taxon>Agaricomycotina</taxon>
        <taxon>Agaricomycetes</taxon>
        <taxon>Russulales</taxon>
        <taxon>Russulaceae</taxon>
        <taxon>Russula</taxon>
    </lineage>
</organism>
<name>A0ACC0U8F4_9AGAM</name>
<evidence type="ECO:0000313" key="1">
    <source>
        <dbReference type="EMBL" id="KAI9507459.1"/>
    </source>
</evidence>
<proteinExistence type="predicted"/>
<keyword evidence="2" id="KW-1185">Reference proteome</keyword>
<protein>
    <submittedName>
        <fullName evidence="1">Uncharacterized protein</fullName>
    </submittedName>
</protein>
<reference evidence="1" key="1">
    <citation type="submission" date="2021-03" db="EMBL/GenBank/DDBJ databases">
        <title>Evolutionary priming and transition to the ectomycorrhizal habit in an iconic lineage of mushroom-forming fungi: is preadaptation a requirement?</title>
        <authorList>
            <consortium name="DOE Joint Genome Institute"/>
            <person name="Looney B.P."/>
            <person name="Miyauchi S."/>
            <person name="Morin E."/>
            <person name="Drula E."/>
            <person name="Courty P.E."/>
            <person name="Chicoki N."/>
            <person name="Fauchery L."/>
            <person name="Kohler A."/>
            <person name="Kuo A."/>
            <person name="LaButti K."/>
            <person name="Pangilinan J."/>
            <person name="Lipzen A."/>
            <person name="Riley R."/>
            <person name="Andreopoulos W."/>
            <person name="He G."/>
            <person name="Johnson J."/>
            <person name="Barry K.W."/>
            <person name="Grigoriev I.V."/>
            <person name="Nagy L."/>
            <person name="Hibbett D."/>
            <person name="Henrissat B."/>
            <person name="Matheny P.B."/>
            <person name="Labbe J."/>
            <person name="Martin A.F."/>
        </authorList>
    </citation>
    <scope>NUCLEOTIDE SEQUENCE</scope>
    <source>
        <strain evidence="1">BPL698</strain>
    </source>
</reference>
<accession>A0ACC0U8F4</accession>